<reference evidence="2" key="1">
    <citation type="submission" date="2018-02" db="EMBL/GenBank/DDBJ databases">
        <title>Rhizophora mucronata_Transcriptome.</title>
        <authorList>
            <person name="Meera S.P."/>
            <person name="Sreeshan A."/>
            <person name="Augustine A."/>
        </authorList>
    </citation>
    <scope>NUCLEOTIDE SEQUENCE</scope>
    <source>
        <tissue evidence="2">Leaf</tissue>
    </source>
</reference>
<name>A0A2P2PUH3_RHIMU</name>
<evidence type="ECO:0000313" key="2">
    <source>
        <dbReference type="EMBL" id="MBX58365.1"/>
    </source>
</evidence>
<evidence type="ECO:0000256" key="1">
    <source>
        <dbReference type="SAM" id="MobiDB-lite"/>
    </source>
</evidence>
<feature type="region of interest" description="Disordered" evidence="1">
    <location>
        <begin position="1"/>
        <end position="20"/>
    </location>
</feature>
<dbReference type="AlphaFoldDB" id="A0A2P2PUH3"/>
<protein>
    <submittedName>
        <fullName evidence="2">Uncharacterized protein</fullName>
    </submittedName>
</protein>
<organism evidence="2">
    <name type="scientific">Rhizophora mucronata</name>
    <name type="common">Asiatic mangrove</name>
    <dbReference type="NCBI Taxonomy" id="61149"/>
    <lineage>
        <taxon>Eukaryota</taxon>
        <taxon>Viridiplantae</taxon>
        <taxon>Streptophyta</taxon>
        <taxon>Embryophyta</taxon>
        <taxon>Tracheophyta</taxon>
        <taxon>Spermatophyta</taxon>
        <taxon>Magnoliopsida</taxon>
        <taxon>eudicotyledons</taxon>
        <taxon>Gunneridae</taxon>
        <taxon>Pentapetalae</taxon>
        <taxon>rosids</taxon>
        <taxon>fabids</taxon>
        <taxon>Malpighiales</taxon>
        <taxon>Rhizophoraceae</taxon>
        <taxon>Rhizophora</taxon>
    </lineage>
</organism>
<accession>A0A2P2PUH3</accession>
<dbReference type="EMBL" id="GGEC01077881">
    <property type="protein sequence ID" value="MBX58365.1"/>
    <property type="molecule type" value="Transcribed_RNA"/>
</dbReference>
<proteinExistence type="predicted"/>
<sequence length="20" mass="2171">MLQNATKTKLAYLSPHNPGS</sequence>